<evidence type="ECO:0000313" key="2">
    <source>
        <dbReference type="EMBL" id="GGE68287.1"/>
    </source>
</evidence>
<dbReference type="CDD" id="cd06259">
    <property type="entry name" value="YdcF-like"/>
    <property type="match status" value="1"/>
</dbReference>
<reference evidence="3" key="1">
    <citation type="journal article" date="2019" name="Int. J. Syst. Evol. Microbiol.">
        <title>The Global Catalogue of Microorganisms (GCM) 10K type strain sequencing project: providing services to taxonomists for standard genome sequencing and annotation.</title>
        <authorList>
            <consortium name="The Broad Institute Genomics Platform"/>
            <consortium name="The Broad Institute Genome Sequencing Center for Infectious Disease"/>
            <person name="Wu L."/>
            <person name="Ma J."/>
        </authorList>
    </citation>
    <scope>NUCLEOTIDE SEQUENCE [LARGE SCALE GENOMIC DNA]</scope>
    <source>
        <strain evidence="3">CGMCC 1.15644</strain>
    </source>
</reference>
<comment type="caution">
    <text evidence="2">The sequence shown here is derived from an EMBL/GenBank/DDBJ whole genome shotgun (WGS) entry which is preliminary data.</text>
</comment>
<accession>A0ABQ1SWQ7</accession>
<dbReference type="RefSeq" id="WP_165877824.1">
    <property type="nucleotide sequence ID" value="NZ_BMJO01000008.1"/>
</dbReference>
<dbReference type="EMBL" id="BMJO01000008">
    <property type="protein sequence ID" value="GGE68287.1"/>
    <property type="molecule type" value="Genomic_DNA"/>
</dbReference>
<evidence type="ECO:0000259" key="1">
    <source>
        <dbReference type="Pfam" id="PF02698"/>
    </source>
</evidence>
<name>A0ABQ1SWQ7_9SPHI</name>
<sequence>MLFFFFSNNFIVGKVSNIYEAAYPKKQNYNVGIVLGGYSSYNKRINQIALGASGDRLFQALRLFKSGNIQKILISSGSANLLDTTVKEADLTLGFLKQMNIPDSAILIENRSRNTVENAKYSLALIKKYQPNAKILVITSAWHIPRTKLIFNKLSDNKIDYYPTNFIGKTDYDLPDFIIPDAAAFSNWDILLKEWVGCAVDYARS</sequence>
<dbReference type="InterPro" id="IPR014729">
    <property type="entry name" value="Rossmann-like_a/b/a_fold"/>
</dbReference>
<dbReference type="PANTHER" id="PTHR30336:SF4">
    <property type="entry name" value="ENVELOPE BIOGENESIS FACTOR ELYC"/>
    <property type="match status" value="1"/>
</dbReference>
<dbReference type="Gene3D" id="3.40.50.620">
    <property type="entry name" value="HUPs"/>
    <property type="match status" value="1"/>
</dbReference>
<evidence type="ECO:0000313" key="3">
    <source>
        <dbReference type="Proteomes" id="UP000622648"/>
    </source>
</evidence>
<dbReference type="InterPro" id="IPR003848">
    <property type="entry name" value="DUF218"/>
</dbReference>
<dbReference type="InterPro" id="IPR051599">
    <property type="entry name" value="Cell_Envelope_Assoc"/>
</dbReference>
<dbReference type="Pfam" id="PF02698">
    <property type="entry name" value="DUF218"/>
    <property type="match status" value="1"/>
</dbReference>
<dbReference type="PANTHER" id="PTHR30336">
    <property type="entry name" value="INNER MEMBRANE PROTEIN, PROBABLE PERMEASE"/>
    <property type="match status" value="1"/>
</dbReference>
<dbReference type="Proteomes" id="UP000622648">
    <property type="component" value="Unassembled WGS sequence"/>
</dbReference>
<feature type="domain" description="DUF218" evidence="1">
    <location>
        <begin position="33"/>
        <end position="197"/>
    </location>
</feature>
<keyword evidence="3" id="KW-1185">Reference proteome</keyword>
<gene>
    <name evidence="2" type="ORF">GCM10011413_38700</name>
</gene>
<protein>
    <recommendedName>
        <fullName evidence="1">DUF218 domain-containing protein</fullName>
    </recommendedName>
</protein>
<proteinExistence type="predicted"/>
<organism evidence="2 3">
    <name type="scientific">Pedobacter psychrotolerans</name>
    <dbReference type="NCBI Taxonomy" id="1843235"/>
    <lineage>
        <taxon>Bacteria</taxon>
        <taxon>Pseudomonadati</taxon>
        <taxon>Bacteroidota</taxon>
        <taxon>Sphingobacteriia</taxon>
        <taxon>Sphingobacteriales</taxon>
        <taxon>Sphingobacteriaceae</taxon>
        <taxon>Pedobacter</taxon>
    </lineage>
</organism>